<evidence type="ECO:0000259" key="5">
    <source>
        <dbReference type="PROSITE" id="PS50977"/>
    </source>
</evidence>
<dbReference type="RefSeq" id="WP_058962614.1">
    <property type="nucleotide sequence ID" value="NZ_CABKVM010000010.1"/>
</dbReference>
<dbReference type="InterPro" id="IPR001647">
    <property type="entry name" value="HTH_TetR"/>
</dbReference>
<dbReference type="Gene3D" id="1.10.357.10">
    <property type="entry name" value="Tetracycline Repressor, domain 2"/>
    <property type="match status" value="1"/>
</dbReference>
<evidence type="ECO:0000313" key="7">
    <source>
        <dbReference type="Proteomes" id="UP000295184"/>
    </source>
</evidence>
<dbReference type="PANTHER" id="PTHR30055">
    <property type="entry name" value="HTH-TYPE TRANSCRIPTIONAL REGULATOR RUTR"/>
    <property type="match status" value="1"/>
</dbReference>
<dbReference type="EMBL" id="SLUM01000026">
    <property type="protein sequence ID" value="TCL53857.1"/>
    <property type="molecule type" value="Genomic_DNA"/>
</dbReference>
<feature type="DNA-binding region" description="H-T-H motif" evidence="4">
    <location>
        <begin position="28"/>
        <end position="47"/>
    </location>
</feature>
<dbReference type="GeneID" id="97382122"/>
<protein>
    <submittedName>
        <fullName evidence="6">TetR family transcriptional regulator</fullName>
    </submittedName>
</protein>
<gene>
    <name evidence="6" type="ORF">EDD77_12631</name>
</gene>
<dbReference type="STRING" id="1650663.GCA_001486665_00072"/>
<accession>A0A4R1QL06</accession>
<comment type="caution">
    <text evidence="6">The sequence shown here is derived from an EMBL/GenBank/DDBJ whole genome shotgun (WGS) entry which is preliminary data.</text>
</comment>
<evidence type="ECO:0000256" key="2">
    <source>
        <dbReference type="ARBA" id="ARBA00023125"/>
    </source>
</evidence>
<sequence>MNKVITSREELLAASKSIAAGQGLAALNMRAVAAAANVAVGSVYNYFPSKAELVTATVQDIWRGIFHDAGSCTQSGDFCACVEWLFASIRTGAAEYPDFLRAHMSGFAAQDRKKARQAMEEAFGHMRASLEQVLERDEKVRPDAFGADLDREQFVAFVFSSLMAGLAREETDCATLLAVIRRVLYA</sequence>
<dbReference type="Pfam" id="PF00440">
    <property type="entry name" value="TetR_N"/>
    <property type="match status" value="1"/>
</dbReference>
<reference evidence="6 7" key="1">
    <citation type="submission" date="2019-03" db="EMBL/GenBank/DDBJ databases">
        <title>Genomic Encyclopedia of Type Strains, Phase IV (KMG-IV): sequencing the most valuable type-strain genomes for metagenomic binning, comparative biology and taxonomic classification.</title>
        <authorList>
            <person name="Goeker M."/>
        </authorList>
    </citation>
    <scope>NUCLEOTIDE SEQUENCE [LARGE SCALE GENOMIC DNA]</scope>
    <source>
        <strain evidence="6 7">DSM 100451</strain>
    </source>
</reference>
<evidence type="ECO:0000256" key="3">
    <source>
        <dbReference type="ARBA" id="ARBA00023163"/>
    </source>
</evidence>
<evidence type="ECO:0000256" key="4">
    <source>
        <dbReference type="PROSITE-ProRule" id="PRU00335"/>
    </source>
</evidence>
<organism evidence="6 7">
    <name type="scientific">Allofournierella massiliensis</name>
    <dbReference type="NCBI Taxonomy" id="1650663"/>
    <lineage>
        <taxon>Bacteria</taxon>
        <taxon>Bacillati</taxon>
        <taxon>Bacillota</taxon>
        <taxon>Clostridia</taxon>
        <taxon>Eubacteriales</taxon>
        <taxon>Oscillospiraceae</taxon>
        <taxon>Allofournierella</taxon>
    </lineage>
</organism>
<feature type="domain" description="HTH tetR-type" evidence="5">
    <location>
        <begin position="5"/>
        <end position="65"/>
    </location>
</feature>
<dbReference type="InterPro" id="IPR009057">
    <property type="entry name" value="Homeodomain-like_sf"/>
</dbReference>
<keyword evidence="2 4" id="KW-0238">DNA-binding</keyword>
<dbReference type="Proteomes" id="UP000295184">
    <property type="component" value="Unassembled WGS sequence"/>
</dbReference>
<dbReference type="PRINTS" id="PR00455">
    <property type="entry name" value="HTHTETR"/>
</dbReference>
<keyword evidence="1" id="KW-0805">Transcription regulation</keyword>
<dbReference type="GO" id="GO:0003700">
    <property type="term" value="F:DNA-binding transcription factor activity"/>
    <property type="evidence" value="ECO:0007669"/>
    <property type="project" value="TreeGrafter"/>
</dbReference>
<evidence type="ECO:0000313" key="6">
    <source>
        <dbReference type="EMBL" id="TCL53857.1"/>
    </source>
</evidence>
<dbReference type="SUPFAM" id="SSF46689">
    <property type="entry name" value="Homeodomain-like"/>
    <property type="match status" value="1"/>
</dbReference>
<name>A0A4R1QL06_9FIRM</name>
<dbReference type="PROSITE" id="PS50977">
    <property type="entry name" value="HTH_TETR_2"/>
    <property type="match status" value="1"/>
</dbReference>
<keyword evidence="3" id="KW-0804">Transcription</keyword>
<dbReference type="AlphaFoldDB" id="A0A4R1QL06"/>
<dbReference type="InterPro" id="IPR050109">
    <property type="entry name" value="HTH-type_TetR-like_transc_reg"/>
</dbReference>
<dbReference type="PANTHER" id="PTHR30055:SF234">
    <property type="entry name" value="HTH-TYPE TRANSCRIPTIONAL REGULATOR BETI"/>
    <property type="match status" value="1"/>
</dbReference>
<evidence type="ECO:0000256" key="1">
    <source>
        <dbReference type="ARBA" id="ARBA00023015"/>
    </source>
</evidence>
<dbReference type="GO" id="GO:0000976">
    <property type="term" value="F:transcription cis-regulatory region binding"/>
    <property type="evidence" value="ECO:0007669"/>
    <property type="project" value="TreeGrafter"/>
</dbReference>
<proteinExistence type="predicted"/>